<comment type="caution">
    <text evidence="2">The sequence shown here is derived from an EMBL/GenBank/DDBJ whole genome shotgun (WGS) entry which is preliminary data.</text>
</comment>
<organism evidence="2 3">
    <name type="scientific">Aphanothece sacrum FPU1</name>
    <dbReference type="NCBI Taxonomy" id="1920663"/>
    <lineage>
        <taxon>Bacteria</taxon>
        <taxon>Bacillati</taxon>
        <taxon>Cyanobacteriota</taxon>
        <taxon>Cyanophyceae</taxon>
        <taxon>Oscillatoriophycideae</taxon>
        <taxon>Chroococcales</taxon>
        <taxon>Aphanothecaceae</taxon>
        <taxon>Aphanothece</taxon>
    </lineage>
</organism>
<protein>
    <submittedName>
        <fullName evidence="2">Signal peptide protein</fullName>
    </submittedName>
</protein>
<feature type="region of interest" description="Disordered" evidence="1">
    <location>
        <begin position="312"/>
        <end position="420"/>
    </location>
</feature>
<sequence length="479" mass="54079">MFRFKLRSQPIQSLWLCGLLFFLSWGLISCSDRLQASEPLSEPIPQVVITGKLAEVTPPPVIQELRQVLEQYSPQVSIVSPKTDQMFEETTISVKLQVRDLPLFNNAEFQMGPHIHLIVDNEPYQAVYNVDKPIILENLTPGTHTIRVFASRPWHESFKNEGAYAQSTFHILTKTGENAPNPSLPLLTYSRPKRDYGAQPIMLDFYLTNAPLHVVARDNNEDEIVDWRIRVTVNGESFLLDTWQPIYLTGFEEGKNWVQLEFIDEKGNLVDNAFNNTVRLITYTPNGQDTLSKMVRGELSAQAVRSIVDPNYIATPISPTPELSPVEETATEPEEPITEDSLTEIEPSEPVTEEIVPEGSLTQEPETQPEEPVKVTEQPPVSEEPLTQEQQADEVKPEVIPISSTVEKETPLPEKSTVLDSSVVNSTEIIQPTLENPPSQPSSIPQKNQGLEKLKDSFKQINVTQITQYWDNLKNKFFP</sequence>
<dbReference type="PROSITE" id="PS51257">
    <property type="entry name" value="PROKAR_LIPOPROTEIN"/>
    <property type="match status" value="1"/>
</dbReference>
<name>A0A401ILM5_APHSA</name>
<reference evidence="3" key="1">
    <citation type="submission" date="2017-05" db="EMBL/GenBank/DDBJ databases">
        <title>Physiological properties and genetic analysis related to exopolysaccharide production of fresh-water unicellular cyanobacterium Aphanothece sacrum, Suizenji Nori, that has been cultured as a food source in Japan.</title>
        <authorList>
            <person name="Kanesaki Y."/>
            <person name="Yoshikawa S."/>
            <person name="Ohki K."/>
        </authorList>
    </citation>
    <scope>NUCLEOTIDE SEQUENCE [LARGE SCALE GENOMIC DNA]</scope>
    <source>
        <strain evidence="3">FPU1</strain>
    </source>
</reference>
<evidence type="ECO:0000313" key="3">
    <source>
        <dbReference type="Proteomes" id="UP000287247"/>
    </source>
</evidence>
<gene>
    <name evidence="2" type="ORF">AsFPU1_3563</name>
</gene>
<evidence type="ECO:0000256" key="1">
    <source>
        <dbReference type="SAM" id="MobiDB-lite"/>
    </source>
</evidence>
<dbReference type="EMBL" id="BDQK01000016">
    <property type="protein sequence ID" value="GBF82136.1"/>
    <property type="molecule type" value="Genomic_DNA"/>
</dbReference>
<accession>A0A401ILM5</accession>
<dbReference type="RefSeq" id="WP_227875729.1">
    <property type="nucleotide sequence ID" value="NZ_BDQK01000016.1"/>
</dbReference>
<evidence type="ECO:0000313" key="2">
    <source>
        <dbReference type="EMBL" id="GBF82136.1"/>
    </source>
</evidence>
<dbReference type="AlphaFoldDB" id="A0A401ILM5"/>
<dbReference type="Proteomes" id="UP000287247">
    <property type="component" value="Unassembled WGS sequence"/>
</dbReference>
<feature type="compositionally biased region" description="Acidic residues" evidence="1">
    <location>
        <begin position="329"/>
        <end position="356"/>
    </location>
</feature>
<proteinExistence type="predicted"/>
<keyword evidence="3" id="KW-1185">Reference proteome</keyword>